<keyword evidence="3" id="KW-0539">Nucleus</keyword>
<dbReference type="GO" id="GO:0010997">
    <property type="term" value="F:anaphase-promoting complex binding"/>
    <property type="evidence" value="ECO:0007669"/>
    <property type="project" value="TreeGrafter"/>
</dbReference>
<name>A0A2G8LR29_STIJA</name>
<dbReference type="AlphaFoldDB" id="A0A2G8LR29"/>
<sequence length="247" mass="28117">MPFSKAKISLEHCSAKSTSKFPELSLPVEDSQDLFQMDTPSLMMPDSQRETETQNFRFSFDEDETQTQFLDGNGWKNAFFGRTYNLFYHFIKMFRCRFLKLKSSAKRPGPRKIFQTENASEGNMDELLGLCSGQFNQDDARSGKVFHNENASQGNMDELLGLCSGRFSKQDDTDSPKVYKNEVNTQGNMNELLGLCSGQFKEDREDKEGTPRVLQSQTSFRKGLFSQMKSQDNVSELIGLCSGNFSR</sequence>
<evidence type="ECO:0000313" key="4">
    <source>
        <dbReference type="EMBL" id="PIK62682.1"/>
    </source>
</evidence>
<evidence type="ECO:0000256" key="3">
    <source>
        <dbReference type="ARBA" id="ARBA00023242"/>
    </source>
</evidence>
<dbReference type="PANTHER" id="PTHR14396">
    <property type="entry name" value="CLASPIN"/>
    <property type="match status" value="1"/>
</dbReference>
<evidence type="ECO:0000256" key="1">
    <source>
        <dbReference type="ARBA" id="ARBA00004123"/>
    </source>
</evidence>
<evidence type="ECO:0000313" key="5">
    <source>
        <dbReference type="Proteomes" id="UP000230750"/>
    </source>
</evidence>
<dbReference type="GO" id="GO:0005634">
    <property type="term" value="C:nucleus"/>
    <property type="evidence" value="ECO:0007669"/>
    <property type="project" value="UniProtKB-SubCell"/>
</dbReference>
<organism evidence="4 5">
    <name type="scientific">Stichopus japonicus</name>
    <name type="common">Sea cucumber</name>
    <dbReference type="NCBI Taxonomy" id="307972"/>
    <lineage>
        <taxon>Eukaryota</taxon>
        <taxon>Metazoa</taxon>
        <taxon>Echinodermata</taxon>
        <taxon>Eleutherozoa</taxon>
        <taxon>Echinozoa</taxon>
        <taxon>Holothuroidea</taxon>
        <taxon>Aspidochirotacea</taxon>
        <taxon>Aspidochirotida</taxon>
        <taxon>Stichopodidae</taxon>
        <taxon>Apostichopus</taxon>
    </lineage>
</organism>
<proteinExistence type="predicted"/>
<dbReference type="InterPro" id="IPR024146">
    <property type="entry name" value="Claspin"/>
</dbReference>
<dbReference type="EMBL" id="MRZV01000007">
    <property type="protein sequence ID" value="PIK62682.1"/>
    <property type="molecule type" value="Genomic_DNA"/>
</dbReference>
<comment type="subcellular location">
    <subcellularLocation>
        <location evidence="1">Nucleus</location>
    </subcellularLocation>
</comment>
<keyword evidence="5" id="KW-1185">Reference proteome</keyword>
<reference evidence="4 5" key="1">
    <citation type="journal article" date="2017" name="PLoS Biol.">
        <title>The sea cucumber genome provides insights into morphological evolution and visceral regeneration.</title>
        <authorList>
            <person name="Zhang X."/>
            <person name="Sun L."/>
            <person name="Yuan J."/>
            <person name="Sun Y."/>
            <person name="Gao Y."/>
            <person name="Zhang L."/>
            <person name="Li S."/>
            <person name="Dai H."/>
            <person name="Hamel J.F."/>
            <person name="Liu C."/>
            <person name="Yu Y."/>
            <person name="Liu S."/>
            <person name="Lin W."/>
            <person name="Guo K."/>
            <person name="Jin S."/>
            <person name="Xu P."/>
            <person name="Storey K.B."/>
            <person name="Huan P."/>
            <person name="Zhang T."/>
            <person name="Zhou Y."/>
            <person name="Zhang J."/>
            <person name="Lin C."/>
            <person name="Li X."/>
            <person name="Xing L."/>
            <person name="Huo D."/>
            <person name="Sun M."/>
            <person name="Wang L."/>
            <person name="Mercier A."/>
            <person name="Li F."/>
            <person name="Yang H."/>
            <person name="Xiang J."/>
        </authorList>
    </citation>
    <scope>NUCLEOTIDE SEQUENCE [LARGE SCALE GENOMIC DNA]</scope>
    <source>
        <strain evidence="4">Shaxun</strain>
        <tissue evidence="4">Muscle</tissue>
    </source>
</reference>
<dbReference type="GO" id="GO:0007095">
    <property type="term" value="P:mitotic G2 DNA damage checkpoint signaling"/>
    <property type="evidence" value="ECO:0007669"/>
    <property type="project" value="TreeGrafter"/>
</dbReference>
<dbReference type="OrthoDB" id="5859781at2759"/>
<dbReference type="PANTHER" id="PTHR14396:SF10">
    <property type="entry name" value="CLASPIN"/>
    <property type="match status" value="1"/>
</dbReference>
<gene>
    <name evidence="4" type="ORF">BSL78_00376</name>
</gene>
<accession>A0A2G8LR29</accession>
<evidence type="ECO:0000256" key="2">
    <source>
        <dbReference type="ARBA" id="ARBA00022553"/>
    </source>
</evidence>
<protein>
    <submittedName>
        <fullName evidence="4">Putative claspin</fullName>
    </submittedName>
</protein>
<dbReference type="STRING" id="307972.A0A2G8LR29"/>
<comment type="caution">
    <text evidence="4">The sequence shown here is derived from an EMBL/GenBank/DDBJ whole genome shotgun (WGS) entry which is preliminary data.</text>
</comment>
<keyword evidence="2" id="KW-0597">Phosphoprotein</keyword>
<dbReference type="Proteomes" id="UP000230750">
    <property type="component" value="Unassembled WGS sequence"/>
</dbReference>
<dbReference type="GO" id="GO:0033314">
    <property type="term" value="P:mitotic DNA replication checkpoint signaling"/>
    <property type="evidence" value="ECO:0007669"/>
    <property type="project" value="TreeGrafter"/>
</dbReference>